<dbReference type="PANTHER" id="PTHR11559">
    <property type="entry name" value="CARBOXYLESTERASE"/>
    <property type="match status" value="1"/>
</dbReference>
<dbReference type="Ensembl" id="ENSSDAT00000020081.1">
    <property type="protein sequence ID" value="ENSSDAP00000017590.1"/>
    <property type="gene ID" value="ENSSDAG00000015732.1"/>
</dbReference>
<evidence type="ECO:0000256" key="2">
    <source>
        <dbReference type="SAM" id="SignalP"/>
    </source>
</evidence>
<proteinExistence type="inferred from homology"/>
<reference evidence="4" key="2">
    <citation type="submission" date="2025-09" db="UniProtKB">
        <authorList>
            <consortium name="Ensembl"/>
        </authorList>
    </citation>
    <scope>IDENTIFICATION</scope>
</reference>
<accession>A0A8C9Q650</accession>
<dbReference type="SUPFAM" id="SSF53474">
    <property type="entry name" value="alpha/beta-Hydrolases"/>
    <property type="match status" value="2"/>
</dbReference>
<organism evidence="4 5">
    <name type="scientific">Spermophilus dauricus</name>
    <name type="common">Daurian ground squirrel</name>
    <dbReference type="NCBI Taxonomy" id="99837"/>
    <lineage>
        <taxon>Eukaryota</taxon>
        <taxon>Metazoa</taxon>
        <taxon>Chordata</taxon>
        <taxon>Craniata</taxon>
        <taxon>Vertebrata</taxon>
        <taxon>Euteleostomi</taxon>
        <taxon>Mammalia</taxon>
        <taxon>Eutheria</taxon>
        <taxon>Euarchontoglires</taxon>
        <taxon>Glires</taxon>
        <taxon>Rodentia</taxon>
        <taxon>Sciuromorpha</taxon>
        <taxon>Sciuridae</taxon>
        <taxon>Xerinae</taxon>
        <taxon>Marmotini</taxon>
        <taxon>Spermophilus</taxon>
    </lineage>
</organism>
<evidence type="ECO:0000313" key="4">
    <source>
        <dbReference type="Ensembl" id="ENSSDAP00000017590.1"/>
    </source>
</evidence>
<name>A0A8C9Q650_SPEDA</name>
<comment type="similarity">
    <text evidence="1">Belongs to the type-B carboxylesterase/lipase family.</text>
</comment>
<feature type="domain" description="Carboxylesterase type B" evidence="3">
    <location>
        <begin position="144"/>
        <end position="409"/>
    </location>
</feature>
<dbReference type="InterPro" id="IPR050309">
    <property type="entry name" value="Type-B_Carboxylest/Lipase"/>
</dbReference>
<dbReference type="InterPro" id="IPR029058">
    <property type="entry name" value="AB_hydrolase_fold"/>
</dbReference>
<evidence type="ECO:0000259" key="3">
    <source>
        <dbReference type="Pfam" id="PF00135"/>
    </source>
</evidence>
<dbReference type="PROSITE" id="PS00941">
    <property type="entry name" value="CARBOXYLESTERASE_B_2"/>
    <property type="match status" value="1"/>
</dbReference>
<feature type="signal peptide" evidence="2">
    <location>
        <begin position="1"/>
        <end position="26"/>
    </location>
</feature>
<dbReference type="InterPro" id="IPR019819">
    <property type="entry name" value="Carboxylesterase_B_CS"/>
</dbReference>
<evidence type="ECO:0000313" key="5">
    <source>
        <dbReference type="Proteomes" id="UP000694422"/>
    </source>
</evidence>
<dbReference type="Gene3D" id="3.40.50.1820">
    <property type="entry name" value="alpha/beta hydrolase"/>
    <property type="match status" value="2"/>
</dbReference>
<feature type="domain" description="Carboxylesterase type B" evidence="3">
    <location>
        <begin position="32"/>
        <end position="142"/>
    </location>
</feature>
<keyword evidence="5" id="KW-1185">Reference proteome</keyword>
<dbReference type="AlphaFoldDB" id="A0A8C9Q650"/>
<sequence length="430" mass="48107">MCLHRLPAWLLIVAYGLLMLLIQGQGQDSVSPIRITHTGQVRGSLVHVKGTDVGVHTFLGIPFAKPPVGPLRFAAPEPPEPWSGVRDGTSHPAMCLQNADVLNIEVLNLGSTNLPPIPMSEDCLYLSIYAPAHAREGSNLPMVSNLSACGQVESEALVSCLRGKSEQEMLAITKTIPAFKIIPGLVDGAFLPRHPQELLASADFQPVPSIIGVTNDEYGSLLPMILGPPEIQKDIDRETTQAVLQRISTQRMMLPAECADLLMEEYMGDNEDPHTLRLQFQEMMADFMFVMPALQVAHDQSSHAPVYFYEFQHPPSFIKDLRPPHVKADHGDDEFVFVFGSYINVELTEEEELLKRRMMKYWANFARNGNPNGEGLPHWPLFDQDQQYLQLDIQPAVGQALKAHRLQFWTKTLPQKIQELKEAENKHTEL</sequence>
<dbReference type="InterPro" id="IPR002018">
    <property type="entry name" value="CarbesteraseB"/>
</dbReference>
<reference evidence="4" key="1">
    <citation type="submission" date="2025-08" db="UniProtKB">
        <authorList>
            <consortium name="Ensembl"/>
        </authorList>
    </citation>
    <scope>IDENTIFICATION</scope>
</reference>
<dbReference type="Pfam" id="PF00135">
    <property type="entry name" value="COesterase"/>
    <property type="match status" value="2"/>
</dbReference>
<dbReference type="Proteomes" id="UP000694422">
    <property type="component" value="Unplaced"/>
</dbReference>
<keyword evidence="2" id="KW-0732">Signal</keyword>
<feature type="chain" id="PRO_5034513562" description="Carboxylesterase type B domain-containing protein" evidence="2">
    <location>
        <begin position="27"/>
        <end position="430"/>
    </location>
</feature>
<evidence type="ECO:0000256" key="1">
    <source>
        <dbReference type="ARBA" id="ARBA00005964"/>
    </source>
</evidence>
<protein>
    <recommendedName>
        <fullName evidence="3">Carboxylesterase type B domain-containing protein</fullName>
    </recommendedName>
</protein>